<feature type="transmembrane region" description="Helical" evidence="1">
    <location>
        <begin position="103"/>
        <end position="122"/>
    </location>
</feature>
<keyword evidence="1" id="KW-0472">Membrane</keyword>
<protein>
    <submittedName>
        <fullName evidence="2">O-antigen polysaccharide polymerase Wzy</fullName>
    </submittedName>
</protein>
<sequence length="470" mass="53939">MKNKKIIAIIVQIILLIATLIFFYQFNCTNNNNLKLLCNVVTLEFIFCILIYYYCSGTFICGYTFFIISFFIFQFGQYMLYGLGIDYGFYVINRYSFEILNSSLKFSTVSLLMFNLGVLVTINDKLKWTKIDLNLFSSNCIKIFIKKLFIISLVIVLPITIIQGIKGWSLGYSEFRNLEFLGVFSILELVFVPISILTMLCEKNKKKIIFIKVILVIYSMFVLFTGDRTNGIATIIVIILYDILENKCLNTKVNFKNKIKLVTIVISIVILIPTVANLRGVENKGLDDIANVVEEIKGGFLVDTLGEMGYSISPMLMVKQIMPNVIEFKLGESYFATFLSLIPNSLDFTGVVERMIPKVSLDLWLQNQYGLNFGAGFSIIAEAYYNFGQLGVLAMFVIGVLVGKLIAYNKSSVPKGIFDKYVKIVMVYALFTLGRRQFYFLFKQYIYIVLMIILILYLYKKIFIRTIKKY</sequence>
<feature type="transmembrane region" description="Helical" evidence="1">
    <location>
        <begin position="7"/>
        <end position="24"/>
    </location>
</feature>
<reference evidence="2" key="2">
    <citation type="submission" date="2020-07" db="EMBL/GenBank/DDBJ databases">
        <authorList>
            <consortium name="NCBI Pathogen Detection Project"/>
        </authorList>
    </citation>
    <scope>NUCLEOTIDE SEQUENCE</scope>
    <source>
        <strain evidence="2">C8</strain>
    </source>
</reference>
<dbReference type="EMBL" id="DACTCB010000057">
    <property type="protein sequence ID" value="HAT4309611.1"/>
    <property type="molecule type" value="Genomic_DNA"/>
</dbReference>
<feature type="transmembrane region" description="Helical" evidence="1">
    <location>
        <begin position="62"/>
        <end position="83"/>
    </location>
</feature>
<feature type="transmembrane region" description="Helical" evidence="1">
    <location>
        <begin position="143"/>
        <end position="165"/>
    </location>
</feature>
<dbReference type="AlphaFoldDB" id="A0A8H9R0Y4"/>
<feature type="transmembrane region" description="Helical" evidence="1">
    <location>
        <begin position="444"/>
        <end position="459"/>
    </location>
</feature>
<dbReference type="InterPro" id="IPR029468">
    <property type="entry name" value="O-ag_pol_Wzy"/>
</dbReference>
<accession>A0A8H9R0Y4</accession>
<feature type="transmembrane region" description="Helical" evidence="1">
    <location>
        <begin position="36"/>
        <end position="55"/>
    </location>
</feature>
<keyword evidence="1" id="KW-1133">Transmembrane helix</keyword>
<proteinExistence type="predicted"/>
<reference evidence="2" key="1">
    <citation type="journal article" date="2018" name="Genome Biol.">
        <title>SKESA: strategic k-mer extension for scrupulous assemblies.</title>
        <authorList>
            <person name="Souvorov A."/>
            <person name="Agarwala R."/>
            <person name="Lipman D.J."/>
        </authorList>
    </citation>
    <scope>NUCLEOTIDE SEQUENCE</scope>
    <source>
        <strain evidence="2">C8</strain>
    </source>
</reference>
<dbReference type="Proteomes" id="UP000859547">
    <property type="component" value="Unassembled WGS sequence"/>
</dbReference>
<gene>
    <name evidence="2" type="ORF">I9080_003481</name>
</gene>
<dbReference type="NCBIfam" id="TIGR04370">
    <property type="entry name" value="glyco_rpt_poly"/>
    <property type="match status" value="1"/>
</dbReference>
<organism evidence="2">
    <name type="scientific">Clostridium perfringens</name>
    <dbReference type="NCBI Taxonomy" id="1502"/>
    <lineage>
        <taxon>Bacteria</taxon>
        <taxon>Bacillati</taxon>
        <taxon>Bacillota</taxon>
        <taxon>Clostridia</taxon>
        <taxon>Eubacteriales</taxon>
        <taxon>Clostridiaceae</taxon>
        <taxon>Clostridium</taxon>
    </lineage>
</organism>
<evidence type="ECO:0000256" key="1">
    <source>
        <dbReference type="SAM" id="Phobius"/>
    </source>
</evidence>
<feature type="transmembrane region" description="Helical" evidence="1">
    <location>
        <begin position="180"/>
        <end position="201"/>
    </location>
</feature>
<name>A0A8H9R0Y4_CLOPF</name>
<dbReference type="Pfam" id="PF14296">
    <property type="entry name" value="O-ag_pol_Wzy"/>
    <property type="match status" value="1"/>
</dbReference>
<comment type="caution">
    <text evidence="2">The sequence shown here is derived from an EMBL/GenBank/DDBJ whole genome shotgun (WGS) entry which is preliminary data.</text>
</comment>
<feature type="transmembrane region" description="Helical" evidence="1">
    <location>
        <begin position="208"/>
        <end position="226"/>
    </location>
</feature>
<keyword evidence="1" id="KW-0812">Transmembrane</keyword>
<evidence type="ECO:0000313" key="2">
    <source>
        <dbReference type="EMBL" id="HAT4309611.1"/>
    </source>
</evidence>
<feature type="transmembrane region" description="Helical" evidence="1">
    <location>
        <begin position="387"/>
        <end position="409"/>
    </location>
</feature>
<feature type="transmembrane region" description="Helical" evidence="1">
    <location>
        <begin position="261"/>
        <end position="278"/>
    </location>
</feature>